<evidence type="ECO:0000256" key="10">
    <source>
        <dbReference type="SAM" id="MobiDB-lite"/>
    </source>
</evidence>
<evidence type="ECO:0000256" key="9">
    <source>
        <dbReference type="SAM" id="Coils"/>
    </source>
</evidence>
<evidence type="ECO:0000256" key="3">
    <source>
        <dbReference type="ARBA" id="ARBA00022448"/>
    </source>
</evidence>
<organism evidence="14 15">
    <name type="scientific">Herbaspirillum aquaticum</name>
    <dbReference type="NCBI Taxonomy" id="568783"/>
    <lineage>
        <taxon>Bacteria</taxon>
        <taxon>Pseudomonadati</taxon>
        <taxon>Pseudomonadota</taxon>
        <taxon>Betaproteobacteria</taxon>
        <taxon>Burkholderiales</taxon>
        <taxon>Oxalobacteraceae</taxon>
        <taxon>Herbaspirillum</taxon>
    </lineage>
</organism>
<name>A0A225SZV7_9BURK</name>
<dbReference type="InterPro" id="IPR058633">
    <property type="entry name" value="EmrA/FarA_HH"/>
</dbReference>
<dbReference type="EMBL" id="NJGV01000001">
    <property type="protein sequence ID" value="OWY36837.1"/>
    <property type="molecule type" value="Genomic_DNA"/>
</dbReference>
<evidence type="ECO:0000256" key="11">
    <source>
        <dbReference type="SAM" id="Phobius"/>
    </source>
</evidence>
<dbReference type="Gene3D" id="2.40.30.170">
    <property type="match status" value="1"/>
</dbReference>
<reference evidence="14 15" key="1">
    <citation type="journal article" date="2010" name="Int. J. Syst. Evol. Microbiol.">
        <title>Reclassification of Herbaspirillum putei as a later heterotypic synonym of Herbaspirillum huttiense, with the description of H. huttiense subsp. huttiense subsp. nov. and H. huttiense subsp. putei subsp. nov., comb. nov., and description of Herbaspirillum aquaticum sp. nov.</title>
        <authorList>
            <person name="Dobritsa A.P."/>
            <person name="Reddy M.C."/>
            <person name="Samadpour M."/>
        </authorList>
    </citation>
    <scope>NUCLEOTIDE SEQUENCE [LARGE SCALE GENOMIC DNA]</scope>
    <source>
        <strain evidence="14 15">IEH 4430</strain>
    </source>
</reference>
<comment type="subcellular location">
    <subcellularLocation>
        <location evidence="1">Cell inner membrane</location>
        <topology evidence="1">Single-pass membrane protein</topology>
    </subcellularLocation>
</comment>
<evidence type="ECO:0000313" key="15">
    <source>
        <dbReference type="Proteomes" id="UP000214747"/>
    </source>
</evidence>
<evidence type="ECO:0000256" key="2">
    <source>
        <dbReference type="ARBA" id="ARBA00009477"/>
    </source>
</evidence>
<dbReference type="Pfam" id="PF25963">
    <property type="entry name" value="Beta-barrel_AAEA"/>
    <property type="match status" value="1"/>
</dbReference>
<evidence type="ECO:0000259" key="12">
    <source>
        <dbReference type="Pfam" id="PF25885"/>
    </source>
</evidence>
<keyword evidence="15" id="KW-1185">Reference proteome</keyword>
<dbReference type="AlphaFoldDB" id="A0A225SZV7"/>
<dbReference type="Gene3D" id="1.10.287.470">
    <property type="entry name" value="Helix hairpin bin"/>
    <property type="match status" value="1"/>
</dbReference>
<dbReference type="PANTHER" id="PTHR30386:SF19">
    <property type="entry name" value="MULTIDRUG EXPORT PROTEIN EMRA-RELATED"/>
    <property type="match status" value="1"/>
</dbReference>
<evidence type="ECO:0000256" key="4">
    <source>
        <dbReference type="ARBA" id="ARBA00022475"/>
    </source>
</evidence>
<comment type="similarity">
    <text evidence="2">Belongs to the membrane fusion protein (MFP) (TC 8.A.1) family.</text>
</comment>
<keyword evidence="4" id="KW-1003">Cell membrane</keyword>
<feature type="transmembrane region" description="Helical" evidence="11">
    <location>
        <begin position="30"/>
        <end position="50"/>
    </location>
</feature>
<feature type="domain" description="p-hydroxybenzoic acid efflux pump subunit AaeA-like beta-barrel" evidence="13">
    <location>
        <begin position="259"/>
        <end position="354"/>
    </location>
</feature>
<feature type="coiled-coil region" evidence="9">
    <location>
        <begin position="100"/>
        <end position="148"/>
    </location>
</feature>
<dbReference type="Proteomes" id="UP000214747">
    <property type="component" value="Unassembled WGS sequence"/>
</dbReference>
<evidence type="ECO:0000313" key="14">
    <source>
        <dbReference type="EMBL" id="OWY36837.1"/>
    </source>
</evidence>
<protein>
    <submittedName>
        <fullName evidence="14">EmrA/EmrK family multidrug efflux transporter periplasmic adaptor subunit</fullName>
    </submittedName>
</protein>
<comment type="caution">
    <text evidence="14">The sequence shown here is derived from an EMBL/GenBank/DDBJ whole genome shotgun (WGS) entry which is preliminary data.</text>
</comment>
<dbReference type="InterPro" id="IPR050739">
    <property type="entry name" value="MFP"/>
</dbReference>
<dbReference type="FunFam" id="2.40.30.170:FF:000003">
    <property type="entry name" value="Multidrug resistance protein A"/>
    <property type="match status" value="1"/>
</dbReference>
<feature type="region of interest" description="Disordered" evidence="10">
    <location>
        <begin position="1"/>
        <end position="23"/>
    </location>
</feature>
<evidence type="ECO:0000256" key="6">
    <source>
        <dbReference type="ARBA" id="ARBA00022692"/>
    </source>
</evidence>
<sequence length="412" mass="43503">MSDSTTPQNPPANTNSNGNGNGNGKRKRQLILLTLVLLVIGIACFLYWFLHARFFEETDDAYVGGNVVQISAQVGGTVVAVKADDTQVVKAGQPLVALDAADTKLALEQAQAALAQAVRQTRQLFLNNDTLAANVAAADSNLARAREDLQRRQAGLSSGAVSQEDVSHARDAVKSAVAALDQARAAAAANRALTDHTSVTEHPNVLQAATAVRNAYLNYARVNIVAPVAGFVSKRSVQVGQRIAAGSPLMAIVPLEQIWIDANFKESQLQHIRLGQPVEVIADVYGSSVKYKGTVIGFSAGTGGAFSLLPAQNATGNWIKVVQRVPVRIALDPEQVRAHPLRIGLSTTATVDIHGDGRALEAVPTNYQTNVYDDLGKQADAIVERIISDNASGLPQARKSKAAAAPVAVPHT</sequence>
<accession>A0A225SZV7</accession>
<dbReference type="RefSeq" id="WP_088753515.1">
    <property type="nucleotide sequence ID" value="NZ_NJGV01000001.1"/>
</dbReference>
<dbReference type="Pfam" id="PF25885">
    <property type="entry name" value="HH_EMRA"/>
    <property type="match status" value="1"/>
</dbReference>
<proteinExistence type="inferred from homology"/>
<dbReference type="GO" id="GO:0005886">
    <property type="term" value="C:plasma membrane"/>
    <property type="evidence" value="ECO:0007669"/>
    <property type="project" value="UniProtKB-SubCell"/>
</dbReference>
<keyword evidence="3" id="KW-0813">Transport</keyword>
<evidence type="ECO:0000256" key="8">
    <source>
        <dbReference type="ARBA" id="ARBA00023136"/>
    </source>
</evidence>
<keyword evidence="9" id="KW-0175">Coiled coil</keyword>
<dbReference type="GO" id="GO:0015721">
    <property type="term" value="P:bile acid and bile salt transport"/>
    <property type="evidence" value="ECO:0007669"/>
    <property type="project" value="UniProtKB-ARBA"/>
</dbReference>
<dbReference type="PANTHER" id="PTHR30386">
    <property type="entry name" value="MEMBRANE FUSION SUBUNIT OF EMRAB-TOLC MULTIDRUG EFFLUX PUMP"/>
    <property type="match status" value="1"/>
</dbReference>
<keyword evidence="7 11" id="KW-1133">Transmembrane helix</keyword>
<keyword evidence="6 11" id="KW-0812">Transmembrane</keyword>
<evidence type="ECO:0000259" key="13">
    <source>
        <dbReference type="Pfam" id="PF25963"/>
    </source>
</evidence>
<dbReference type="GO" id="GO:1990961">
    <property type="term" value="P:xenobiotic detoxification by transmembrane export across the plasma membrane"/>
    <property type="evidence" value="ECO:0007669"/>
    <property type="project" value="UniProtKB-ARBA"/>
</dbReference>
<evidence type="ECO:0000256" key="5">
    <source>
        <dbReference type="ARBA" id="ARBA00022519"/>
    </source>
</evidence>
<dbReference type="InterPro" id="IPR058634">
    <property type="entry name" value="AaeA-lik-b-barrel"/>
</dbReference>
<dbReference type="GO" id="GO:0046677">
    <property type="term" value="P:response to antibiotic"/>
    <property type="evidence" value="ECO:0007669"/>
    <property type="project" value="UniProtKB-ARBA"/>
</dbReference>
<evidence type="ECO:0000256" key="1">
    <source>
        <dbReference type="ARBA" id="ARBA00004377"/>
    </source>
</evidence>
<evidence type="ECO:0000256" key="7">
    <source>
        <dbReference type="ARBA" id="ARBA00022989"/>
    </source>
</evidence>
<dbReference type="Gene3D" id="2.40.50.100">
    <property type="match status" value="1"/>
</dbReference>
<gene>
    <name evidence="14" type="ORF">CEJ45_01735</name>
</gene>
<feature type="domain" description="Multidrug export protein EmrA/FarA alpha-helical hairpin" evidence="12">
    <location>
        <begin position="102"/>
        <end position="221"/>
    </location>
</feature>
<dbReference type="SUPFAM" id="SSF111369">
    <property type="entry name" value="HlyD-like secretion proteins"/>
    <property type="match status" value="2"/>
</dbReference>
<keyword evidence="8 11" id="KW-0472">Membrane</keyword>
<keyword evidence="5" id="KW-0997">Cell inner membrane</keyword>